<evidence type="ECO:0000256" key="1">
    <source>
        <dbReference type="SAM" id="MobiDB-lite"/>
    </source>
</evidence>
<dbReference type="Proteomes" id="UP001163255">
    <property type="component" value="Chromosome"/>
</dbReference>
<proteinExistence type="predicted"/>
<dbReference type="RefSeq" id="WP_262596040.1">
    <property type="nucleotide sequence ID" value="NZ_CP103300.1"/>
</dbReference>
<feature type="compositionally biased region" description="Low complexity" evidence="1">
    <location>
        <begin position="324"/>
        <end position="336"/>
    </location>
</feature>
<feature type="region of interest" description="Disordered" evidence="1">
    <location>
        <begin position="294"/>
        <end position="359"/>
    </location>
</feature>
<feature type="compositionally biased region" description="Basic and acidic residues" evidence="1">
    <location>
        <begin position="345"/>
        <end position="359"/>
    </location>
</feature>
<sequence length="859" mass="96136">MSYSSDAVNVPDTSNKKEYEFVWSGVTEGRHLQACLPESWSLATESQGVKVMASTLNEPEGSDCKLLYFHSAQGRSRLKTKTADVQNHLFQPTFPGPDFTGVIALKPVTERNSQVQGYSITSDVKPQNETGHLPLPYDRSDPPLLFGSSSGHMGLDDPFDDRKPPFLFSPLAGSELVISPVLAPQNQHPFIRITILLLSGESFTSTLSGDEALALKKAKALTNPFQLLSYLRRKQHWLSSWFSQREDLESALENSDEANERYIQNLIDSLNDMKVMITSDQSIPVSGILNAMINGNPENTGNSQEASGNGLRHRKTGGASNNRNPAGNGESGNAEGVNGGGGDGQHPDQTVKKTEGESGSRLDIRSILNQSQFSELFNTVPDFVLSSLYAYGQLTAEQLAELLMAFSEDDLSSSLRSDDLIEKLEQRNDEDKAISLSVLHHIAKTVGENNNLHLIHQLILAKTPSAWRDVVRKKPEIPNDNIPEEVTRHLAKLLGFNGEKRVNLYNNMARKGYIPSEIYSSRLFRPYPVALFIIHNHKLDKSVSGAVLEYIHGLAPDLDVERRLTELLYGTQEQEMTEHTTGLPMQTEATRQNQDLKEKSKAVTDFLKQKGIKEYTLNLLNNSGLLDENRINKICIDNSGTINKNEIDQLLNDLVTHTLSIEALKQLGYSESAIEALKNNGNLHIDNCKLLAQAFDDNAAEVIAEGLTGKLKIFNSFLRLNNIKHPELVDRLRTNDEWSKLDSGQTAFTQHREIIRHYGLETYVNMQAQYIVDSEAASPLDEFDISVRVNKAIKALATSHDHQYERLTGENLHLSITTAIKYMIKFRVNEIVRQKTERQKKIDEGRESWCEWLTRMIFG</sequence>
<protein>
    <submittedName>
        <fullName evidence="2">Uncharacterized protein</fullName>
    </submittedName>
</protein>
<evidence type="ECO:0000313" key="3">
    <source>
        <dbReference type="Proteomes" id="UP001163255"/>
    </source>
</evidence>
<feature type="compositionally biased region" description="Polar residues" evidence="1">
    <location>
        <begin position="296"/>
        <end position="307"/>
    </location>
</feature>
<gene>
    <name evidence="2" type="ORF">NX720_16675</name>
</gene>
<accession>A0ABY6GPA1</accession>
<organism evidence="2 3">
    <name type="scientific">Endozoicomonas euniceicola</name>
    <dbReference type="NCBI Taxonomy" id="1234143"/>
    <lineage>
        <taxon>Bacteria</taxon>
        <taxon>Pseudomonadati</taxon>
        <taxon>Pseudomonadota</taxon>
        <taxon>Gammaproteobacteria</taxon>
        <taxon>Oceanospirillales</taxon>
        <taxon>Endozoicomonadaceae</taxon>
        <taxon>Endozoicomonas</taxon>
    </lineage>
</organism>
<dbReference type="EMBL" id="CP103300">
    <property type="protein sequence ID" value="UYM14520.1"/>
    <property type="molecule type" value="Genomic_DNA"/>
</dbReference>
<name>A0ABY6GPA1_9GAMM</name>
<evidence type="ECO:0000313" key="2">
    <source>
        <dbReference type="EMBL" id="UYM14520.1"/>
    </source>
</evidence>
<reference evidence="2" key="1">
    <citation type="submission" date="2022-10" db="EMBL/GenBank/DDBJ databases">
        <title>Completed Genome Sequence of two octocoral isolated bacterium, Endozoicomonas euniceicola EF212T and Endozoicomonas gorgoniicola PS125T.</title>
        <authorList>
            <person name="Chiou Y.-J."/>
            <person name="Chen Y.-H."/>
        </authorList>
    </citation>
    <scope>NUCLEOTIDE SEQUENCE</scope>
    <source>
        <strain evidence="2">EF212</strain>
    </source>
</reference>
<keyword evidence="3" id="KW-1185">Reference proteome</keyword>